<dbReference type="GO" id="GO:0000160">
    <property type="term" value="P:phosphorelay signal transduction system"/>
    <property type="evidence" value="ECO:0007669"/>
    <property type="project" value="InterPro"/>
</dbReference>
<evidence type="ECO:0000313" key="4">
    <source>
        <dbReference type="Proteomes" id="UP000031408"/>
    </source>
</evidence>
<protein>
    <recommendedName>
        <fullName evidence="2">Response regulatory domain-containing protein</fullName>
    </recommendedName>
</protein>
<dbReference type="SUPFAM" id="SSF52172">
    <property type="entry name" value="CheY-like"/>
    <property type="match status" value="1"/>
</dbReference>
<dbReference type="AlphaFoldDB" id="A0A0C1L0Y8"/>
<dbReference type="Proteomes" id="UP000031408">
    <property type="component" value="Unassembled WGS sequence"/>
</dbReference>
<evidence type="ECO:0000313" key="3">
    <source>
        <dbReference type="EMBL" id="KIC93682.1"/>
    </source>
</evidence>
<proteinExistence type="predicted"/>
<comment type="caution">
    <text evidence="3">The sequence shown here is derived from an EMBL/GenBank/DDBJ whole genome shotgun (WGS) entry which is preliminary data.</text>
</comment>
<gene>
    <name evidence="3" type="ORF">OI18_16115</name>
</gene>
<accession>A0A0C1L0Y8</accession>
<dbReference type="InterPro" id="IPR052893">
    <property type="entry name" value="TCS_response_regulator"/>
</dbReference>
<dbReference type="SMART" id="SM00448">
    <property type="entry name" value="REC"/>
    <property type="match status" value="1"/>
</dbReference>
<dbReference type="STRING" id="1349421.OI18_16115"/>
<dbReference type="PANTHER" id="PTHR44520">
    <property type="entry name" value="RESPONSE REGULATOR RCP1-RELATED"/>
    <property type="match status" value="1"/>
</dbReference>
<feature type="domain" description="Response regulatory" evidence="2">
    <location>
        <begin position="5"/>
        <end position="128"/>
    </location>
</feature>
<name>A0A0C1L0Y8_9BACT</name>
<evidence type="ECO:0000256" key="1">
    <source>
        <dbReference type="PROSITE-ProRule" id="PRU00169"/>
    </source>
</evidence>
<dbReference type="EMBL" id="JSVC01000018">
    <property type="protein sequence ID" value="KIC93682.1"/>
    <property type="molecule type" value="Genomic_DNA"/>
</dbReference>
<dbReference type="InterPro" id="IPR011006">
    <property type="entry name" value="CheY-like_superfamily"/>
</dbReference>
<dbReference type="OrthoDB" id="7631574at2"/>
<dbReference type="Pfam" id="PF00072">
    <property type="entry name" value="Response_reg"/>
    <property type="match status" value="1"/>
</dbReference>
<sequence>MKRWKILLADDDPEDKEIIRDAMEMINAGNTINFADDGEHALQLLSGEYDLGNIPCLIVLDLNMPKLNGTETLRRLKLDDRFREVPVIIFSTSINSIEMEKCMQLGAHSYITKPITFNECLETAQAFHKFWKAY</sequence>
<organism evidence="3 4">
    <name type="scientific">Flavihumibacter solisilvae</name>
    <dbReference type="NCBI Taxonomy" id="1349421"/>
    <lineage>
        <taxon>Bacteria</taxon>
        <taxon>Pseudomonadati</taxon>
        <taxon>Bacteroidota</taxon>
        <taxon>Chitinophagia</taxon>
        <taxon>Chitinophagales</taxon>
        <taxon>Chitinophagaceae</taxon>
        <taxon>Flavihumibacter</taxon>
    </lineage>
</organism>
<keyword evidence="4" id="KW-1185">Reference proteome</keyword>
<evidence type="ECO:0000259" key="2">
    <source>
        <dbReference type="PROSITE" id="PS50110"/>
    </source>
</evidence>
<keyword evidence="1" id="KW-0597">Phosphoprotein</keyword>
<reference evidence="3 4" key="1">
    <citation type="submission" date="2014-11" db="EMBL/GenBank/DDBJ databases">
        <title>Genome sequence of Flavihumibacter solisilvae 3-3.</title>
        <authorList>
            <person name="Zhou G."/>
            <person name="Li M."/>
            <person name="Wang G."/>
        </authorList>
    </citation>
    <scope>NUCLEOTIDE SEQUENCE [LARGE SCALE GENOMIC DNA]</scope>
    <source>
        <strain evidence="3 4">3-3</strain>
    </source>
</reference>
<dbReference type="PROSITE" id="PS50110">
    <property type="entry name" value="RESPONSE_REGULATORY"/>
    <property type="match status" value="1"/>
</dbReference>
<feature type="modified residue" description="4-aspartylphosphate" evidence="1">
    <location>
        <position position="61"/>
    </location>
</feature>
<dbReference type="Gene3D" id="3.40.50.2300">
    <property type="match status" value="1"/>
</dbReference>
<dbReference type="CDD" id="cd17557">
    <property type="entry name" value="REC_Rcp-like"/>
    <property type="match status" value="1"/>
</dbReference>
<dbReference type="RefSeq" id="WP_039141628.1">
    <property type="nucleotide sequence ID" value="NZ_JSVC01000018.1"/>
</dbReference>
<dbReference type="InterPro" id="IPR001789">
    <property type="entry name" value="Sig_transdc_resp-reg_receiver"/>
</dbReference>